<comment type="caution">
    <text evidence="1">The sequence shown here is derived from an EMBL/GenBank/DDBJ whole genome shotgun (WGS) entry which is preliminary data.</text>
</comment>
<evidence type="ECO:0000313" key="1">
    <source>
        <dbReference type="EMBL" id="GBP03453.1"/>
    </source>
</evidence>
<protein>
    <submittedName>
        <fullName evidence="1">Uncharacterized protein</fullName>
    </submittedName>
</protein>
<dbReference type="Proteomes" id="UP000299102">
    <property type="component" value="Unassembled WGS sequence"/>
</dbReference>
<dbReference type="EMBL" id="BGZK01003658">
    <property type="protein sequence ID" value="GBP03453.1"/>
    <property type="molecule type" value="Genomic_DNA"/>
</dbReference>
<organism evidence="1 2">
    <name type="scientific">Eumeta variegata</name>
    <name type="common">Bagworm moth</name>
    <name type="synonym">Eumeta japonica</name>
    <dbReference type="NCBI Taxonomy" id="151549"/>
    <lineage>
        <taxon>Eukaryota</taxon>
        <taxon>Metazoa</taxon>
        <taxon>Ecdysozoa</taxon>
        <taxon>Arthropoda</taxon>
        <taxon>Hexapoda</taxon>
        <taxon>Insecta</taxon>
        <taxon>Pterygota</taxon>
        <taxon>Neoptera</taxon>
        <taxon>Endopterygota</taxon>
        <taxon>Lepidoptera</taxon>
        <taxon>Glossata</taxon>
        <taxon>Ditrysia</taxon>
        <taxon>Tineoidea</taxon>
        <taxon>Psychidae</taxon>
        <taxon>Oiketicinae</taxon>
        <taxon>Eumeta</taxon>
    </lineage>
</organism>
<evidence type="ECO:0000313" key="2">
    <source>
        <dbReference type="Proteomes" id="UP000299102"/>
    </source>
</evidence>
<name>A0A4C1SMM2_EUMVA</name>
<accession>A0A4C1SMM2</accession>
<reference evidence="1 2" key="1">
    <citation type="journal article" date="2019" name="Commun. Biol.">
        <title>The bagworm genome reveals a unique fibroin gene that provides high tensile strength.</title>
        <authorList>
            <person name="Kono N."/>
            <person name="Nakamura H."/>
            <person name="Ohtoshi R."/>
            <person name="Tomita M."/>
            <person name="Numata K."/>
            <person name="Arakawa K."/>
        </authorList>
    </citation>
    <scope>NUCLEOTIDE SEQUENCE [LARGE SCALE GENOMIC DNA]</scope>
</reference>
<keyword evidence="2" id="KW-1185">Reference proteome</keyword>
<proteinExistence type="predicted"/>
<dbReference type="AlphaFoldDB" id="A0A4C1SMM2"/>
<gene>
    <name evidence="1" type="ORF">EVAR_91018_1</name>
</gene>
<sequence>MSRSEVEITIRFESLYRRVPIKDEGRRYIPYRTHESPADVVATPVLRFNLVNFQFYKSFGAIVTLSIDGHDNVPSSTARVARLT</sequence>